<evidence type="ECO:0000313" key="2">
    <source>
        <dbReference type="Proteomes" id="UP000286268"/>
    </source>
</evidence>
<name>A0A3R5U6S5_9CLOT</name>
<dbReference type="EMBL" id="CP025746">
    <property type="protein sequence ID" value="QAA33363.1"/>
    <property type="molecule type" value="Genomic_DNA"/>
</dbReference>
<organism evidence="1 2">
    <name type="scientific">Clostridium manihotivorum</name>
    <dbReference type="NCBI Taxonomy" id="2320868"/>
    <lineage>
        <taxon>Bacteria</taxon>
        <taxon>Bacillati</taxon>
        <taxon>Bacillota</taxon>
        <taxon>Clostridia</taxon>
        <taxon>Eubacteriales</taxon>
        <taxon>Clostridiaceae</taxon>
        <taxon>Clostridium</taxon>
    </lineage>
</organism>
<evidence type="ECO:0000313" key="1">
    <source>
        <dbReference type="EMBL" id="QAA33363.1"/>
    </source>
</evidence>
<keyword evidence="2" id="KW-1185">Reference proteome</keyword>
<sequence>MKIWDFFSKKNEVDLLLSKVASDFDDERDEALEVLSKINLSLNEGIKVIMAATKEYRPAKYQWQTVASELLNICFKKPHFGYISKLLQVYDSLEPTAKLATMDFFARYDNEEALKAYIKILDKDYDKLSSLPTGSLYDNPRCVGILFPNLLKYTDNKNITPEIYLVLLGFFNDGKIDESYIADYKNAIIEDIRTYTDKILEYKIESEVRLWEDEEYYNLRSNAGIHFDLAGYIKDEKVIFALKELMRCKDAKLKMFAYISLIRLGEEVEEEYALQIASSNEVRNFFYGNLQSLGREALYPEEYKKQEYFAEADMVNWLVYPTELGRVPDKIELMEIFDTGEEEYYLFRFKCENSESWSDKGWMAGVSGPFDKADKPSVSAGGCTFSRFEAWGEKNPEDHFKDIVGNVQTYWKKRAEDLDS</sequence>
<dbReference type="Proteomes" id="UP000286268">
    <property type="component" value="Chromosome"/>
</dbReference>
<dbReference type="AlphaFoldDB" id="A0A3R5U6S5"/>
<accession>A0A3R5U6S5</accession>
<dbReference type="KEGG" id="cmah:C1I91_17870"/>
<gene>
    <name evidence="1" type="ORF">C1I91_17870</name>
</gene>
<proteinExistence type="predicted"/>
<dbReference type="OrthoDB" id="4827574at2"/>
<reference evidence="1 2" key="1">
    <citation type="submission" date="2018-01" db="EMBL/GenBank/DDBJ databases">
        <title>Genome Sequencing and Assembly of Anaerobacter polyendosporus strain CT4.</title>
        <authorList>
            <person name="Tachaapaikoon C."/>
            <person name="Sutheeworapong S."/>
            <person name="Jenjaroenpun P."/>
            <person name="Wongsurawat T."/>
            <person name="Nookeaw I."/>
            <person name="Cheawchanlertfa P."/>
            <person name="Kosugi A."/>
            <person name="Cheevadhanarak S."/>
            <person name="Ratanakhanokchai K."/>
        </authorList>
    </citation>
    <scope>NUCLEOTIDE SEQUENCE [LARGE SCALE GENOMIC DNA]</scope>
    <source>
        <strain evidence="1 2">CT4</strain>
    </source>
</reference>
<dbReference type="RefSeq" id="WP_128214086.1">
    <property type="nucleotide sequence ID" value="NZ_CP025746.1"/>
</dbReference>
<protein>
    <submittedName>
        <fullName evidence="1">Uncharacterized protein</fullName>
    </submittedName>
</protein>